<feature type="non-terminal residue" evidence="1">
    <location>
        <position position="1"/>
    </location>
</feature>
<comment type="caution">
    <text evidence="1">The sequence shown here is derived from an EMBL/GenBank/DDBJ whole genome shotgun (WGS) entry which is preliminary data.</text>
</comment>
<accession>M9LRV7</accession>
<keyword evidence="2" id="KW-1185">Reference proteome</keyword>
<reference evidence="1 2" key="1">
    <citation type="submission" date="2012-10" db="EMBL/GenBank/DDBJ databases">
        <title>Draft Genome Sequence of Paenibacillus popilliae ATCC 14706T.</title>
        <authorList>
            <person name="Iiyama K."/>
            <person name="Mori K."/>
            <person name="Mon H."/>
            <person name="Chieda Y."/>
            <person name="Lee J.M."/>
            <person name="Kusakabe T."/>
            <person name="Tashiro K."/>
            <person name="Asano S."/>
            <person name="Yasunaga-Aoki C."/>
            <person name="Shimizu S."/>
        </authorList>
    </citation>
    <scope>NUCLEOTIDE SEQUENCE [LARGE SCALE GENOMIC DNA]</scope>
    <source>
        <strain evidence="1 2">ATCC 14706</strain>
    </source>
</reference>
<dbReference type="AlphaFoldDB" id="M9LRV7"/>
<dbReference type="EMBL" id="BALG01000427">
    <property type="protein sequence ID" value="GAC44306.1"/>
    <property type="molecule type" value="Genomic_DNA"/>
</dbReference>
<evidence type="ECO:0000313" key="2">
    <source>
        <dbReference type="Proteomes" id="UP000029453"/>
    </source>
</evidence>
<organism evidence="1 2">
    <name type="scientific">Paenibacillus popilliae ATCC 14706</name>
    <dbReference type="NCBI Taxonomy" id="1212764"/>
    <lineage>
        <taxon>Bacteria</taxon>
        <taxon>Bacillati</taxon>
        <taxon>Bacillota</taxon>
        <taxon>Bacilli</taxon>
        <taxon>Bacillales</taxon>
        <taxon>Paenibacillaceae</taxon>
        <taxon>Paenibacillus</taxon>
    </lineage>
</organism>
<proteinExistence type="predicted"/>
<evidence type="ECO:0000313" key="1">
    <source>
        <dbReference type="EMBL" id="GAC44306.1"/>
    </source>
</evidence>
<protein>
    <submittedName>
        <fullName evidence="1">Transposase and inactivated derivative</fullName>
    </submittedName>
</protein>
<sequence length="31" mass="3829">EFDQTELKRFVVSDLTYVKVQNRWHYICVLV</sequence>
<gene>
    <name evidence="1" type="ORF">PPOP_3710</name>
</gene>
<dbReference type="Proteomes" id="UP000029453">
    <property type="component" value="Unassembled WGS sequence"/>
</dbReference>
<name>M9LRV7_PAEPP</name>